<dbReference type="EMBL" id="UOFT01000076">
    <property type="protein sequence ID" value="VAW99159.1"/>
    <property type="molecule type" value="Genomic_DNA"/>
</dbReference>
<protein>
    <submittedName>
        <fullName evidence="2">Uncharacterized protein</fullName>
    </submittedName>
</protein>
<organism evidence="2">
    <name type="scientific">hydrothermal vent metagenome</name>
    <dbReference type="NCBI Taxonomy" id="652676"/>
    <lineage>
        <taxon>unclassified sequences</taxon>
        <taxon>metagenomes</taxon>
        <taxon>ecological metagenomes</taxon>
    </lineage>
</organism>
<evidence type="ECO:0000256" key="1">
    <source>
        <dbReference type="SAM" id="Phobius"/>
    </source>
</evidence>
<gene>
    <name evidence="2" type="ORF">MNBD_GAMMA23-1476</name>
</gene>
<keyword evidence="1" id="KW-1133">Transmembrane helix</keyword>
<keyword evidence="1" id="KW-0472">Membrane</keyword>
<name>A0A3B1ALI2_9ZZZZ</name>
<sequence>MIHPHLVHTFELDIGERSINDTDVLSLMRCFVNPECEINTMLRLNSRYEKMDTSERAHYRKELKFRLIALSCIYLGFSAWWVLMSPFAS</sequence>
<proteinExistence type="predicted"/>
<reference evidence="2" key="1">
    <citation type="submission" date="2018-06" db="EMBL/GenBank/DDBJ databases">
        <authorList>
            <person name="Zhirakovskaya E."/>
        </authorList>
    </citation>
    <scope>NUCLEOTIDE SEQUENCE</scope>
</reference>
<accession>A0A3B1ALI2</accession>
<feature type="transmembrane region" description="Helical" evidence="1">
    <location>
        <begin position="65"/>
        <end position="83"/>
    </location>
</feature>
<evidence type="ECO:0000313" key="2">
    <source>
        <dbReference type="EMBL" id="VAW99159.1"/>
    </source>
</evidence>
<keyword evidence="1" id="KW-0812">Transmembrane</keyword>
<dbReference type="AlphaFoldDB" id="A0A3B1ALI2"/>